<proteinExistence type="inferred from homology"/>
<dbReference type="GO" id="GO:0003976">
    <property type="term" value="F:UDP-N-acetylglucosamine-lysosomal-enzyme N-acetylglucosaminephosphotransferase activity"/>
    <property type="evidence" value="ECO:0007669"/>
    <property type="project" value="TreeGrafter"/>
</dbReference>
<dbReference type="Proteomes" id="UP000193067">
    <property type="component" value="Unassembled WGS sequence"/>
</dbReference>
<dbReference type="InterPro" id="IPR047141">
    <property type="entry name" value="Stealth"/>
</dbReference>
<evidence type="ECO:0008006" key="8">
    <source>
        <dbReference type="Google" id="ProtNLM"/>
    </source>
</evidence>
<reference evidence="6 7" key="1">
    <citation type="journal article" date="2015" name="Biotechnol. Biofuels">
        <title>Enhanced degradation of softwood versus hardwood by the white-rot fungus Pycnoporus coccineus.</title>
        <authorList>
            <person name="Couturier M."/>
            <person name="Navarro D."/>
            <person name="Chevret D."/>
            <person name="Henrissat B."/>
            <person name="Piumi F."/>
            <person name="Ruiz-Duenas F.J."/>
            <person name="Martinez A.T."/>
            <person name="Grigoriev I.V."/>
            <person name="Riley R."/>
            <person name="Lipzen A."/>
            <person name="Berrin J.G."/>
            <person name="Master E.R."/>
            <person name="Rosso M.N."/>
        </authorList>
    </citation>
    <scope>NUCLEOTIDE SEQUENCE [LARGE SCALE GENOMIC DNA]</scope>
    <source>
        <strain evidence="6 7">BRFM310</strain>
    </source>
</reference>
<dbReference type="InterPro" id="IPR021520">
    <property type="entry name" value="Stealth_CR2"/>
</dbReference>
<dbReference type="Pfam" id="PF17101">
    <property type="entry name" value="Stealth_CR1"/>
    <property type="match status" value="1"/>
</dbReference>
<evidence type="ECO:0000313" key="6">
    <source>
        <dbReference type="EMBL" id="OSD02435.1"/>
    </source>
</evidence>
<protein>
    <recommendedName>
        <fullName evidence="8">Stealth protein CR3 conserved region 3 domain-containing protein</fullName>
    </recommendedName>
</protein>
<dbReference type="GO" id="GO:0005794">
    <property type="term" value="C:Golgi apparatus"/>
    <property type="evidence" value="ECO:0007669"/>
    <property type="project" value="TreeGrafter"/>
</dbReference>
<dbReference type="STRING" id="1353009.A0A1Y2IMU1"/>
<comment type="similarity">
    <text evidence="1">Belongs to the stealth family.</text>
</comment>
<dbReference type="GO" id="GO:0046835">
    <property type="term" value="P:carbohydrate phosphorylation"/>
    <property type="evidence" value="ECO:0007669"/>
    <property type="project" value="TreeGrafter"/>
</dbReference>
<feature type="domain" description="Stealth protein CR2 conserved region 2" evidence="3">
    <location>
        <begin position="226"/>
        <end position="283"/>
    </location>
</feature>
<name>A0A1Y2IMU1_TRAC3</name>
<dbReference type="EMBL" id="KZ084105">
    <property type="protein sequence ID" value="OSD02435.1"/>
    <property type="molecule type" value="Genomic_DNA"/>
</dbReference>
<dbReference type="Pfam" id="PF17102">
    <property type="entry name" value="Stealth_CR3"/>
    <property type="match status" value="1"/>
</dbReference>
<evidence type="ECO:0000313" key="7">
    <source>
        <dbReference type="Proteomes" id="UP000193067"/>
    </source>
</evidence>
<gene>
    <name evidence="6" type="ORF">PYCCODRAFT_1435433</name>
</gene>
<dbReference type="InterPro" id="IPR031358">
    <property type="entry name" value="Stealth_CR1"/>
</dbReference>
<evidence type="ECO:0000259" key="5">
    <source>
        <dbReference type="Pfam" id="PF17102"/>
    </source>
</evidence>
<dbReference type="InterPro" id="IPR031357">
    <property type="entry name" value="Stealth_CR3"/>
</dbReference>
<dbReference type="AlphaFoldDB" id="A0A1Y2IMU1"/>
<evidence type="ECO:0000259" key="4">
    <source>
        <dbReference type="Pfam" id="PF17101"/>
    </source>
</evidence>
<organism evidence="6 7">
    <name type="scientific">Trametes coccinea (strain BRFM310)</name>
    <name type="common">Pycnoporus coccineus</name>
    <dbReference type="NCBI Taxonomy" id="1353009"/>
    <lineage>
        <taxon>Eukaryota</taxon>
        <taxon>Fungi</taxon>
        <taxon>Dikarya</taxon>
        <taxon>Basidiomycota</taxon>
        <taxon>Agaricomycotina</taxon>
        <taxon>Agaricomycetes</taxon>
        <taxon>Polyporales</taxon>
        <taxon>Polyporaceae</taxon>
        <taxon>Trametes</taxon>
    </lineage>
</organism>
<feature type="domain" description="Stealth protein CR1 conserved region 1" evidence="4">
    <location>
        <begin position="107"/>
        <end position="132"/>
    </location>
</feature>
<evidence type="ECO:0000256" key="1">
    <source>
        <dbReference type="ARBA" id="ARBA00007583"/>
    </source>
</evidence>
<evidence type="ECO:0000259" key="3">
    <source>
        <dbReference type="Pfam" id="PF11380"/>
    </source>
</evidence>
<accession>A0A1Y2IMU1</accession>
<keyword evidence="7" id="KW-1185">Reference proteome</keyword>
<evidence type="ECO:0000256" key="2">
    <source>
        <dbReference type="ARBA" id="ARBA00022679"/>
    </source>
</evidence>
<dbReference type="Pfam" id="PF11380">
    <property type="entry name" value="Stealth_CR2"/>
    <property type="match status" value="1"/>
</dbReference>
<feature type="domain" description="Stealth protein CR3 conserved region 3" evidence="5">
    <location>
        <begin position="333"/>
        <end position="385"/>
    </location>
</feature>
<keyword evidence="2" id="KW-0808">Transferase</keyword>
<dbReference type="PANTHER" id="PTHR24045">
    <property type="match status" value="1"/>
</dbReference>
<sequence length="677" mass="77813">MERLSAIRRTYFTRRRAVYASVVTIALLVLLKTAVHRDDSFYEADETLDIPVNPDYQPSYIAVPVPPGIPSSALPKLRPVRDLPSHCLDTHYISGKLCHDTLGPASMDVVWTWVNGSDPLFAKAKERALANVDPHDPYRPVHKNNPSRMFRDHDELRHSVRSVLANFRQYANGFRILTSDFDYPEEGIHKHPLLEHGAGSWRLGLQPQWLRSAQGQTRWQDGDIELSLTHHVQFMDPYHDTVFNSYAIESQIVHLQNLTETFIYMNDDFYMTSPLAPASFYTSPYGIVLRLQPGFQVSHKRPTPLVQGERRHVGESNWLISRRFGMRRRPYVAHEAKTLSAAIVHEIGLVWSAEIAETATHRFRETEGGRGDFYLMFMHAHYLVERSREALLWAWVVGRIGTLDDGWSDVEADRAWTELGGIPADAGSEELHVRPYRRETLDPNRIYRNLREAGYDIDTRTEFEFSSLDGYPYGHTQNKGRYGWGSYDRDDDRLECIIKRSECFDIRGRASDVFKHIAFEKPACGDCVIQALVKASGPLGLSAFLPPRDRHIPIPRRPSAAEPQIPHLPLVKDWRDGQFALRDVMRNADTTNVRDYTLMVLQRYRYAIGGTPSMFESLQNYDQVRAALRSIDSRKDLALLCINDDLDQDDLRVAKLFARWQEKKWPTPAAWETDVSR</sequence>
<dbReference type="PANTHER" id="PTHR24045:SF0">
    <property type="entry name" value="N-ACETYLGLUCOSAMINE-1-PHOSPHOTRANSFERASE SUBUNITS ALPHA_BETA"/>
    <property type="match status" value="1"/>
</dbReference>
<dbReference type="OrthoDB" id="263283at2759"/>